<organism evidence="3 4">
    <name type="scientific">Pirellula staleyi (strain ATCC 27377 / DSM 6068 / ICPB 4128)</name>
    <name type="common">Pirella staleyi</name>
    <dbReference type="NCBI Taxonomy" id="530564"/>
    <lineage>
        <taxon>Bacteria</taxon>
        <taxon>Pseudomonadati</taxon>
        <taxon>Planctomycetota</taxon>
        <taxon>Planctomycetia</taxon>
        <taxon>Pirellulales</taxon>
        <taxon>Pirellulaceae</taxon>
        <taxon>Pirellula</taxon>
    </lineage>
</organism>
<dbReference type="AlphaFoldDB" id="D2R0I4"/>
<evidence type="ECO:0000256" key="1">
    <source>
        <dbReference type="SAM" id="MobiDB-lite"/>
    </source>
</evidence>
<accession>D2R0I4</accession>
<dbReference type="eggNOG" id="ENOG5033XTA">
    <property type="taxonomic scope" value="Bacteria"/>
</dbReference>
<evidence type="ECO:0000256" key="2">
    <source>
        <dbReference type="SAM" id="SignalP"/>
    </source>
</evidence>
<dbReference type="EMBL" id="CP001848">
    <property type="protein sequence ID" value="ADB14852.1"/>
    <property type="molecule type" value="Genomic_DNA"/>
</dbReference>
<evidence type="ECO:0000313" key="3">
    <source>
        <dbReference type="EMBL" id="ADB14852.1"/>
    </source>
</evidence>
<dbReference type="OrthoDB" id="231591at2"/>
<keyword evidence="4" id="KW-1185">Reference proteome</keyword>
<sequence precursor="true">MLRTLFGVVFGITALLWATSSAIAADPAPISGSITLAGKTFRMTHALAYQCKDGSDRDIIAILATNSPLDPQLVLDSLKENDNRDSDLDIRGTYLRMHFDTKGKLQSLHTATNNTTIFNQGKGSTTTFEIKGKSVVGSVDLPLTDDDTFARAVKVSFNLPIINHKEAGPIEIKYDELRDLGVIGKYHGQGKHIRTAFVSAREIEDFSDKPAIQIIITEKDHSKAKNPALIGISDEYGASLIISCFLNGDIFGCEVSHPRHEKRPFSSVGSISMTEFQIHGGQVQGRLQTDGEVETFDQTWEVDLVFAAKFAGHSKAPKPAAQVTTTKPQESDDDSDDAPEKEMKPTIKLPPGVKLPGGIKIPGIAEEDEKPAGDKLAAKDLAAPAGAKNFEYKKLVEHMSYTVAGDAKVVAGEVSKALAAQGWKTDGADLVTPQTAILNRKRGEASLTIFVKPEGDESKVQLITEGLAW</sequence>
<keyword evidence="2" id="KW-0732">Signal</keyword>
<reference evidence="3 4" key="1">
    <citation type="journal article" date="2009" name="Stand. Genomic Sci.">
        <title>Complete genome sequence of Pirellula staleyi type strain (ATCC 27377).</title>
        <authorList>
            <person name="Clum A."/>
            <person name="Tindall B.J."/>
            <person name="Sikorski J."/>
            <person name="Ivanova N."/>
            <person name="Mavrommatis K."/>
            <person name="Lucas S."/>
            <person name="Glavina del Rio T."/>
            <person name="Nolan M."/>
            <person name="Chen F."/>
            <person name="Tice H."/>
            <person name="Pitluck S."/>
            <person name="Cheng J.F."/>
            <person name="Chertkov O."/>
            <person name="Brettin T."/>
            <person name="Han C."/>
            <person name="Detter J.C."/>
            <person name="Kuske C."/>
            <person name="Bruce D."/>
            <person name="Goodwin L."/>
            <person name="Ovchinikova G."/>
            <person name="Pati A."/>
            <person name="Mikhailova N."/>
            <person name="Chen A."/>
            <person name="Palaniappan K."/>
            <person name="Land M."/>
            <person name="Hauser L."/>
            <person name="Chang Y.J."/>
            <person name="Jeffries C.D."/>
            <person name="Chain P."/>
            <person name="Rohde M."/>
            <person name="Goker M."/>
            <person name="Bristow J."/>
            <person name="Eisen J.A."/>
            <person name="Markowitz V."/>
            <person name="Hugenholtz P."/>
            <person name="Kyrpides N.C."/>
            <person name="Klenk H.P."/>
            <person name="Lapidus A."/>
        </authorList>
    </citation>
    <scope>NUCLEOTIDE SEQUENCE [LARGE SCALE GENOMIC DNA]</scope>
    <source>
        <strain evidence="4">ATCC 27377 / DSM 6068 / ICPB 4128</strain>
    </source>
</reference>
<feature type="signal peptide" evidence="2">
    <location>
        <begin position="1"/>
        <end position="24"/>
    </location>
</feature>
<feature type="chain" id="PRO_5003035327" evidence="2">
    <location>
        <begin position="25"/>
        <end position="469"/>
    </location>
</feature>
<evidence type="ECO:0000313" key="4">
    <source>
        <dbReference type="Proteomes" id="UP000001887"/>
    </source>
</evidence>
<feature type="region of interest" description="Disordered" evidence="1">
    <location>
        <begin position="317"/>
        <end position="352"/>
    </location>
</feature>
<name>D2R0I4_PIRSD</name>
<gene>
    <name evidence="3" type="ordered locus">Psta_0156</name>
</gene>
<dbReference type="HOGENOM" id="CLU_582472_0_0_0"/>
<dbReference type="Proteomes" id="UP000001887">
    <property type="component" value="Chromosome"/>
</dbReference>
<dbReference type="KEGG" id="psl:Psta_0156"/>
<protein>
    <submittedName>
        <fullName evidence="3">Uncharacterized protein</fullName>
    </submittedName>
</protein>
<proteinExistence type="predicted"/>